<proteinExistence type="predicted"/>
<reference evidence="1" key="1">
    <citation type="submission" date="2021-03" db="EMBL/GenBank/DDBJ databases">
        <authorList>
            <consortium name="DOE Joint Genome Institute"/>
            <person name="Ahrendt S."/>
            <person name="Looney B.P."/>
            <person name="Miyauchi S."/>
            <person name="Morin E."/>
            <person name="Drula E."/>
            <person name="Courty P.E."/>
            <person name="Chicoki N."/>
            <person name="Fauchery L."/>
            <person name="Kohler A."/>
            <person name="Kuo A."/>
            <person name="Labutti K."/>
            <person name="Pangilinan J."/>
            <person name="Lipzen A."/>
            <person name="Riley R."/>
            <person name="Andreopoulos W."/>
            <person name="He G."/>
            <person name="Johnson J."/>
            <person name="Barry K.W."/>
            <person name="Grigoriev I.V."/>
            <person name="Nagy L."/>
            <person name="Hibbett D."/>
            <person name="Henrissat B."/>
            <person name="Matheny P.B."/>
            <person name="Labbe J."/>
            <person name="Martin F."/>
        </authorList>
    </citation>
    <scope>NUCLEOTIDE SEQUENCE</scope>
    <source>
        <strain evidence="1">HHB10654</strain>
    </source>
</reference>
<comment type="caution">
    <text evidence="1">The sequence shown here is derived from an EMBL/GenBank/DDBJ whole genome shotgun (WGS) entry which is preliminary data.</text>
</comment>
<evidence type="ECO:0000313" key="2">
    <source>
        <dbReference type="Proteomes" id="UP000814140"/>
    </source>
</evidence>
<dbReference type="Proteomes" id="UP000814140">
    <property type="component" value="Unassembled WGS sequence"/>
</dbReference>
<protein>
    <submittedName>
        <fullName evidence="1">Uncharacterized protein</fullName>
    </submittedName>
</protein>
<gene>
    <name evidence="1" type="ORF">BV25DRAFT_11449</name>
</gene>
<name>A0ACB8TJI0_9AGAM</name>
<evidence type="ECO:0000313" key="1">
    <source>
        <dbReference type="EMBL" id="KAI0068548.1"/>
    </source>
</evidence>
<accession>A0ACB8TJI0</accession>
<reference evidence="1" key="2">
    <citation type="journal article" date="2022" name="New Phytol.">
        <title>Evolutionary transition to the ectomycorrhizal habit in the genomes of a hyperdiverse lineage of mushroom-forming fungi.</title>
        <authorList>
            <person name="Looney B."/>
            <person name="Miyauchi S."/>
            <person name="Morin E."/>
            <person name="Drula E."/>
            <person name="Courty P.E."/>
            <person name="Kohler A."/>
            <person name="Kuo A."/>
            <person name="LaButti K."/>
            <person name="Pangilinan J."/>
            <person name="Lipzen A."/>
            <person name="Riley R."/>
            <person name="Andreopoulos W."/>
            <person name="He G."/>
            <person name="Johnson J."/>
            <person name="Nolan M."/>
            <person name="Tritt A."/>
            <person name="Barry K.W."/>
            <person name="Grigoriev I.V."/>
            <person name="Nagy L.G."/>
            <person name="Hibbett D."/>
            <person name="Henrissat B."/>
            <person name="Matheny P.B."/>
            <person name="Labbe J."/>
            <person name="Martin F.M."/>
        </authorList>
    </citation>
    <scope>NUCLEOTIDE SEQUENCE</scope>
    <source>
        <strain evidence="1">HHB10654</strain>
    </source>
</reference>
<dbReference type="EMBL" id="MU277187">
    <property type="protein sequence ID" value="KAI0068548.1"/>
    <property type="molecule type" value="Genomic_DNA"/>
</dbReference>
<keyword evidence="2" id="KW-1185">Reference proteome</keyword>
<sequence length="201" mass="21537">MRSCFPRHGSLARPGLLSAGPCGGHTVLGCAIAVDLCHASELARLWLTRTPFRYPKPALCVYPLRTCRCRTRSAPGDIFMPALFIPLFPELYVGCHAHGAQMEDGRGDRELVSHKAGTHNGFRLVTIGDSVPAAVARGRGSAHGRSTCRPMGTSRTHAAEPAVHAVAWFLIATYHDGPRAIGPQSPRRNARLATGTGLARV</sequence>
<organism evidence="1 2">
    <name type="scientific">Artomyces pyxidatus</name>
    <dbReference type="NCBI Taxonomy" id="48021"/>
    <lineage>
        <taxon>Eukaryota</taxon>
        <taxon>Fungi</taxon>
        <taxon>Dikarya</taxon>
        <taxon>Basidiomycota</taxon>
        <taxon>Agaricomycotina</taxon>
        <taxon>Agaricomycetes</taxon>
        <taxon>Russulales</taxon>
        <taxon>Auriscalpiaceae</taxon>
        <taxon>Artomyces</taxon>
    </lineage>
</organism>